<evidence type="ECO:0000256" key="4">
    <source>
        <dbReference type="ARBA" id="ARBA00023186"/>
    </source>
</evidence>
<sequence>MLDAYLMIGEVLKPQGVRGEVKVRPDTSDPARFENLSRVFLAREGAYVPREVESSRLSGDMAYLKLAGVDDRGAAEKLRGEFLYIDRENALELGEDENFIVDLIGCRATDTGGREIGTLTDVMQPGGNDVYVFQGPLGEVLVPALKSVVLRVDVREKTILLDAKRLGEVAVFDED</sequence>
<reference evidence="8" key="2">
    <citation type="journal article" date="2021" name="PeerJ">
        <title>Extensive microbial diversity within the chicken gut microbiome revealed by metagenomics and culture.</title>
        <authorList>
            <person name="Gilroy R."/>
            <person name="Ravi A."/>
            <person name="Getino M."/>
            <person name="Pursley I."/>
            <person name="Horton D.L."/>
            <person name="Alikhan N.F."/>
            <person name="Baker D."/>
            <person name="Gharbi K."/>
            <person name="Hall N."/>
            <person name="Watson M."/>
            <person name="Adriaenssens E.M."/>
            <person name="Foster-Nyarko E."/>
            <person name="Jarju S."/>
            <person name="Secka A."/>
            <person name="Antonio M."/>
            <person name="Oren A."/>
            <person name="Chaudhuri R.R."/>
            <person name="La Ragione R."/>
            <person name="Hildebrand F."/>
            <person name="Pallen M.J."/>
        </authorList>
    </citation>
    <scope>NUCLEOTIDE SEQUENCE</scope>
    <source>
        <strain evidence="8">13766</strain>
    </source>
</reference>
<organism evidence="8 9">
    <name type="scientific">Candidatus Alectryocaccomicrobium excrementavium</name>
    <dbReference type="NCBI Taxonomy" id="2840668"/>
    <lineage>
        <taxon>Bacteria</taxon>
        <taxon>Bacillati</taxon>
        <taxon>Bacillota</taxon>
        <taxon>Clostridia</taxon>
        <taxon>Candidatus Alectryocaccomicrobium</taxon>
    </lineage>
</organism>
<dbReference type="Proteomes" id="UP000824140">
    <property type="component" value="Unassembled WGS sequence"/>
</dbReference>
<dbReference type="NCBIfam" id="TIGR02273">
    <property type="entry name" value="16S_RimM"/>
    <property type="match status" value="1"/>
</dbReference>
<dbReference type="InterPro" id="IPR036976">
    <property type="entry name" value="RimM_N_sf"/>
</dbReference>
<dbReference type="GO" id="GO:0005737">
    <property type="term" value="C:cytoplasm"/>
    <property type="evidence" value="ECO:0007669"/>
    <property type="project" value="UniProtKB-SubCell"/>
</dbReference>
<protein>
    <recommendedName>
        <fullName evidence="5">Ribosome maturation factor RimM</fullName>
    </recommendedName>
</protein>
<dbReference type="InterPro" id="IPR011033">
    <property type="entry name" value="PRC_barrel-like_sf"/>
</dbReference>
<dbReference type="GO" id="GO:0042274">
    <property type="term" value="P:ribosomal small subunit biogenesis"/>
    <property type="evidence" value="ECO:0007669"/>
    <property type="project" value="UniProtKB-UniRule"/>
</dbReference>
<evidence type="ECO:0000313" key="8">
    <source>
        <dbReference type="EMBL" id="HIS93629.1"/>
    </source>
</evidence>
<proteinExistence type="inferred from homology"/>
<dbReference type="Gene3D" id="2.30.30.240">
    <property type="entry name" value="PRC-barrel domain"/>
    <property type="match status" value="1"/>
</dbReference>
<feature type="domain" description="RimM N-terminal" evidence="6">
    <location>
        <begin position="8"/>
        <end position="88"/>
    </location>
</feature>
<dbReference type="Pfam" id="PF01782">
    <property type="entry name" value="RimM"/>
    <property type="match status" value="1"/>
</dbReference>
<dbReference type="InterPro" id="IPR011961">
    <property type="entry name" value="RimM"/>
</dbReference>
<evidence type="ECO:0000256" key="1">
    <source>
        <dbReference type="ARBA" id="ARBA00022490"/>
    </source>
</evidence>
<comment type="similarity">
    <text evidence="5">Belongs to the RimM family.</text>
</comment>
<keyword evidence="1 5" id="KW-0963">Cytoplasm</keyword>
<dbReference type="GO" id="GO:0006364">
    <property type="term" value="P:rRNA processing"/>
    <property type="evidence" value="ECO:0007669"/>
    <property type="project" value="UniProtKB-UniRule"/>
</dbReference>
<comment type="caution">
    <text evidence="8">The sequence shown here is derived from an EMBL/GenBank/DDBJ whole genome shotgun (WGS) entry which is preliminary data.</text>
</comment>
<evidence type="ECO:0000259" key="6">
    <source>
        <dbReference type="Pfam" id="PF01782"/>
    </source>
</evidence>
<name>A0A9D1K6J7_9FIRM</name>
<evidence type="ECO:0000256" key="3">
    <source>
        <dbReference type="ARBA" id="ARBA00022552"/>
    </source>
</evidence>
<dbReference type="PANTHER" id="PTHR33692:SF1">
    <property type="entry name" value="RIBOSOME MATURATION FACTOR RIMM"/>
    <property type="match status" value="1"/>
</dbReference>
<dbReference type="SUPFAM" id="SSF50346">
    <property type="entry name" value="PRC-barrel domain"/>
    <property type="match status" value="1"/>
</dbReference>
<feature type="domain" description="Ribosome maturation factor RimM PRC barrel" evidence="7">
    <location>
        <begin position="101"/>
        <end position="162"/>
    </location>
</feature>
<dbReference type="GO" id="GO:0005840">
    <property type="term" value="C:ribosome"/>
    <property type="evidence" value="ECO:0007669"/>
    <property type="project" value="InterPro"/>
</dbReference>
<dbReference type="InterPro" id="IPR009000">
    <property type="entry name" value="Transl_B-barrel_sf"/>
</dbReference>
<reference evidence="8" key="1">
    <citation type="submission" date="2020-10" db="EMBL/GenBank/DDBJ databases">
        <authorList>
            <person name="Gilroy R."/>
        </authorList>
    </citation>
    <scope>NUCLEOTIDE SEQUENCE</scope>
    <source>
        <strain evidence="8">13766</strain>
    </source>
</reference>
<evidence type="ECO:0000313" key="9">
    <source>
        <dbReference type="Proteomes" id="UP000824140"/>
    </source>
</evidence>
<comment type="function">
    <text evidence="5">An accessory protein needed during the final step in the assembly of 30S ribosomal subunit, possibly for assembly of the head region. Essential for efficient processing of 16S rRNA. May be needed both before and after RbfA during the maturation of 16S rRNA. It has affinity for free ribosomal 30S subunits but not for 70S ribosomes.</text>
</comment>
<keyword evidence="2 5" id="KW-0690">Ribosome biogenesis</keyword>
<dbReference type="PANTHER" id="PTHR33692">
    <property type="entry name" value="RIBOSOME MATURATION FACTOR RIMM"/>
    <property type="match status" value="1"/>
</dbReference>
<evidence type="ECO:0000259" key="7">
    <source>
        <dbReference type="Pfam" id="PF24986"/>
    </source>
</evidence>
<dbReference type="EMBL" id="DVJN01000220">
    <property type="protein sequence ID" value="HIS93629.1"/>
    <property type="molecule type" value="Genomic_DNA"/>
</dbReference>
<dbReference type="AlphaFoldDB" id="A0A9D1K6J7"/>
<dbReference type="InterPro" id="IPR056792">
    <property type="entry name" value="PRC_RimM"/>
</dbReference>
<dbReference type="SUPFAM" id="SSF50447">
    <property type="entry name" value="Translation proteins"/>
    <property type="match status" value="1"/>
</dbReference>
<gene>
    <name evidence="5 8" type="primary">rimM</name>
    <name evidence="8" type="ORF">IAA84_11505</name>
</gene>
<dbReference type="GO" id="GO:0043022">
    <property type="term" value="F:ribosome binding"/>
    <property type="evidence" value="ECO:0007669"/>
    <property type="project" value="InterPro"/>
</dbReference>
<comment type="subcellular location">
    <subcellularLocation>
        <location evidence="5">Cytoplasm</location>
    </subcellularLocation>
</comment>
<evidence type="ECO:0000256" key="5">
    <source>
        <dbReference type="HAMAP-Rule" id="MF_00014"/>
    </source>
</evidence>
<dbReference type="HAMAP" id="MF_00014">
    <property type="entry name" value="Ribosome_mat_RimM"/>
    <property type="match status" value="1"/>
</dbReference>
<accession>A0A9D1K6J7</accession>
<keyword evidence="4 5" id="KW-0143">Chaperone</keyword>
<comment type="subunit">
    <text evidence="5">Binds ribosomal protein uS19.</text>
</comment>
<evidence type="ECO:0000256" key="2">
    <source>
        <dbReference type="ARBA" id="ARBA00022517"/>
    </source>
</evidence>
<dbReference type="Gene3D" id="2.40.30.60">
    <property type="entry name" value="RimM"/>
    <property type="match status" value="1"/>
</dbReference>
<keyword evidence="3 5" id="KW-0698">rRNA processing</keyword>
<comment type="domain">
    <text evidence="5">The PRC barrel domain binds ribosomal protein uS19.</text>
</comment>
<dbReference type="InterPro" id="IPR002676">
    <property type="entry name" value="RimM_N"/>
</dbReference>
<dbReference type="Pfam" id="PF24986">
    <property type="entry name" value="PRC_RimM"/>
    <property type="match status" value="1"/>
</dbReference>